<dbReference type="CDD" id="cd01647">
    <property type="entry name" value="RT_LTR"/>
    <property type="match status" value="1"/>
</dbReference>
<feature type="domain" description="Reverse transcriptase" evidence="2">
    <location>
        <begin position="46"/>
        <end position="187"/>
    </location>
</feature>
<dbReference type="PANTHER" id="PTHR37984">
    <property type="entry name" value="PROTEIN CBG26694"/>
    <property type="match status" value="1"/>
</dbReference>
<dbReference type="InterPro" id="IPR000477">
    <property type="entry name" value="RT_dom"/>
</dbReference>
<evidence type="ECO:0000313" key="5">
    <source>
        <dbReference type="EMBL" id="GJS80686.1"/>
    </source>
</evidence>
<protein>
    <submittedName>
        <fullName evidence="5">Reverse transcriptase domain-containing protein</fullName>
    </submittedName>
</protein>
<dbReference type="Gene3D" id="1.10.340.70">
    <property type="match status" value="1"/>
</dbReference>
<name>A0ABQ4YUM6_9ASTR</name>
<dbReference type="SUPFAM" id="SSF53098">
    <property type="entry name" value="Ribonuclease H-like"/>
    <property type="match status" value="1"/>
</dbReference>
<evidence type="ECO:0000259" key="4">
    <source>
        <dbReference type="Pfam" id="PF17921"/>
    </source>
</evidence>
<dbReference type="Pfam" id="PF17921">
    <property type="entry name" value="Integrase_H2C2"/>
    <property type="match status" value="1"/>
</dbReference>
<feature type="domain" description="Reverse transcriptase/retrotransposon-derived protein RNase H-like" evidence="3">
    <location>
        <begin position="215"/>
        <end position="278"/>
    </location>
</feature>
<accession>A0ABQ4YUM6</accession>
<comment type="caution">
    <text evidence="5">The sequence shown here is derived from an EMBL/GenBank/DDBJ whole genome shotgun (WGS) entry which is preliminary data.</text>
</comment>
<dbReference type="Gene3D" id="3.10.10.10">
    <property type="entry name" value="HIV Type 1 Reverse Transcriptase, subunit A, domain 1"/>
    <property type="match status" value="1"/>
</dbReference>
<dbReference type="PANTHER" id="PTHR37984:SF5">
    <property type="entry name" value="PROTEIN NYNRIN-LIKE"/>
    <property type="match status" value="1"/>
</dbReference>
<dbReference type="Gene3D" id="3.30.420.10">
    <property type="entry name" value="Ribonuclease H-like superfamily/Ribonuclease H"/>
    <property type="match status" value="1"/>
</dbReference>
<evidence type="ECO:0000259" key="3">
    <source>
        <dbReference type="Pfam" id="PF17919"/>
    </source>
</evidence>
<dbReference type="Gene3D" id="3.10.20.370">
    <property type="match status" value="1"/>
</dbReference>
<dbReference type="InterPro" id="IPR041577">
    <property type="entry name" value="RT_RNaseH_2"/>
</dbReference>
<dbReference type="InterPro" id="IPR012337">
    <property type="entry name" value="RNaseH-like_sf"/>
</dbReference>
<keyword evidence="6" id="KW-1185">Reference proteome</keyword>
<dbReference type="Pfam" id="PF00078">
    <property type="entry name" value="RVT_1"/>
    <property type="match status" value="1"/>
</dbReference>
<keyword evidence="1" id="KW-0511">Multifunctional enzyme</keyword>
<sequence>MEDDYEPAVQHQRRVNPKIHDVIKKEVEKLLDAGLIYPISDSPCVSPRVCIDYRKLNEATRKDHFPLPFIDQMLERLAGNEYYCFLDGFSGYFQILIDPNDQEKTTFTCPYGTFAYHRMPFGLCNASDTFQRCMMGIFHDMIEKTMEVFMDDFSEKSHFMVKEGIVLGHKISKKGIEVDKAKIDVISKLPHPTTVKGIRSFLGHAGFYRRFITRISKLTEAPILIAPNWDQPFEIMCDASDYAIGAVLGQRIEKHFRPIHYASKTMTEAESNYTTTENDHSHRLRKPIENVFLSKEINETFPLETLNTVTSHTPWFADIANYHAGNFLIKGMSTQQKRKFFKDIKHYFWDDPYLFCTCADQIIRRCVFGQEALEILKACHEGPTGGHHSANITARKVFDAGFFWPTIYKDAYELIKSCDACQRQGKISHRDEMPQNAIQVCEIFDVWVMSNLGVTHRLSTAYHPQTSGQVEVTNRGLKRILERTVGENRASWSDKLDDALWAFRTAYKTPIGCTPYKLVYGKACHLPVELEHKAYWASYDANFDLMTAGVHRKLHSMNLTSFVINGLRDFANLQGETKKFPIQR</sequence>
<keyword evidence="5" id="KW-0548">Nucleotidyltransferase</keyword>
<dbReference type="InterPro" id="IPR036397">
    <property type="entry name" value="RNaseH_sf"/>
</dbReference>
<keyword evidence="5" id="KW-0808">Transferase</keyword>
<dbReference type="InterPro" id="IPR050951">
    <property type="entry name" value="Retrovirus_Pol_polyprotein"/>
</dbReference>
<proteinExistence type="predicted"/>
<dbReference type="InterPro" id="IPR043502">
    <property type="entry name" value="DNA/RNA_pol_sf"/>
</dbReference>
<dbReference type="GO" id="GO:0003964">
    <property type="term" value="F:RNA-directed DNA polymerase activity"/>
    <property type="evidence" value="ECO:0007669"/>
    <property type="project" value="UniProtKB-KW"/>
</dbReference>
<dbReference type="InterPro" id="IPR043128">
    <property type="entry name" value="Rev_trsase/Diguanyl_cyclase"/>
</dbReference>
<reference evidence="5" key="1">
    <citation type="journal article" date="2022" name="Int. J. Mol. Sci.">
        <title>Draft Genome of Tanacetum Coccineum: Genomic Comparison of Closely Related Tanacetum-Family Plants.</title>
        <authorList>
            <person name="Yamashiro T."/>
            <person name="Shiraishi A."/>
            <person name="Nakayama K."/>
            <person name="Satake H."/>
        </authorList>
    </citation>
    <scope>NUCLEOTIDE SEQUENCE</scope>
</reference>
<feature type="domain" description="Integrase zinc-binding" evidence="4">
    <location>
        <begin position="372"/>
        <end position="424"/>
    </location>
</feature>
<dbReference type="EMBL" id="BQNB010010689">
    <property type="protein sequence ID" value="GJS80686.1"/>
    <property type="molecule type" value="Genomic_DNA"/>
</dbReference>
<dbReference type="InterPro" id="IPR041588">
    <property type="entry name" value="Integrase_H2C2"/>
</dbReference>
<keyword evidence="5" id="KW-0695">RNA-directed DNA polymerase</keyword>
<dbReference type="SUPFAM" id="SSF56672">
    <property type="entry name" value="DNA/RNA polymerases"/>
    <property type="match status" value="1"/>
</dbReference>
<evidence type="ECO:0000256" key="1">
    <source>
        <dbReference type="ARBA" id="ARBA00023268"/>
    </source>
</evidence>
<organism evidence="5 6">
    <name type="scientific">Tanacetum coccineum</name>
    <dbReference type="NCBI Taxonomy" id="301880"/>
    <lineage>
        <taxon>Eukaryota</taxon>
        <taxon>Viridiplantae</taxon>
        <taxon>Streptophyta</taxon>
        <taxon>Embryophyta</taxon>
        <taxon>Tracheophyta</taxon>
        <taxon>Spermatophyta</taxon>
        <taxon>Magnoliopsida</taxon>
        <taxon>eudicotyledons</taxon>
        <taxon>Gunneridae</taxon>
        <taxon>Pentapetalae</taxon>
        <taxon>asterids</taxon>
        <taxon>campanulids</taxon>
        <taxon>Asterales</taxon>
        <taxon>Asteraceae</taxon>
        <taxon>Asteroideae</taxon>
        <taxon>Anthemideae</taxon>
        <taxon>Anthemidinae</taxon>
        <taxon>Tanacetum</taxon>
    </lineage>
</organism>
<dbReference type="Gene3D" id="3.30.70.270">
    <property type="match status" value="2"/>
</dbReference>
<dbReference type="Pfam" id="PF17919">
    <property type="entry name" value="RT_RNaseH_2"/>
    <property type="match status" value="1"/>
</dbReference>
<evidence type="ECO:0000313" key="6">
    <source>
        <dbReference type="Proteomes" id="UP001151760"/>
    </source>
</evidence>
<dbReference type="Proteomes" id="UP001151760">
    <property type="component" value="Unassembled WGS sequence"/>
</dbReference>
<gene>
    <name evidence="5" type="ORF">Tco_0730567</name>
</gene>
<evidence type="ECO:0000259" key="2">
    <source>
        <dbReference type="Pfam" id="PF00078"/>
    </source>
</evidence>
<reference evidence="5" key="2">
    <citation type="submission" date="2022-01" db="EMBL/GenBank/DDBJ databases">
        <authorList>
            <person name="Yamashiro T."/>
            <person name="Shiraishi A."/>
            <person name="Satake H."/>
            <person name="Nakayama K."/>
        </authorList>
    </citation>
    <scope>NUCLEOTIDE SEQUENCE</scope>
</reference>